<comment type="similarity">
    <text evidence="2 7">Belongs to the class-IV pyridoxal-phosphate-dependent aminotransferase family.</text>
</comment>
<protein>
    <recommendedName>
        <fullName evidence="9">Branched-chain-amino-acid aminotransferase</fullName>
        <ecNumber evidence="9">2.6.1.42</ecNumber>
    </recommendedName>
</protein>
<dbReference type="PIRSF" id="PIRSF006468">
    <property type="entry name" value="BCAT1"/>
    <property type="match status" value="1"/>
</dbReference>
<evidence type="ECO:0000313" key="10">
    <source>
        <dbReference type="EMBL" id="RFU78336.1"/>
    </source>
</evidence>
<reference evidence="10 11" key="1">
    <citation type="journal article" date="2018" name="PLoS Pathog.">
        <title>Evolution of structural diversity of trichothecenes, a family of toxins produced by plant pathogenic and entomopathogenic fungi.</title>
        <authorList>
            <person name="Proctor R.H."/>
            <person name="McCormick S.P."/>
            <person name="Kim H.S."/>
            <person name="Cardoza R.E."/>
            <person name="Stanley A.M."/>
            <person name="Lindo L."/>
            <person name="Kelly A."/>
            <person name="Brown D.W."/>
            <person name="Lee T."/>
            <person name="Vaughan M.M."/>
            <person name="Alexander N.J."/>
            <person name="Busman M."/>
            <person name="Gutierrez S."/>
        </authorList>
    </citation>
    <scope>NUCLEOTIDE SEQUENCE [LARGE SCALE GENOMIC DNA]</scope>
    <source>
        <strain evidence="10 11">IBT 40837</strain>
    </source>
</reference>
<dbReference type="InterPro" id="IPR001544">
    <property type="entry name" value="Aminotrans_IV"/>
</dbReference>
<dbReference type="GO" id="GO:0009099">
    <property type="term" value="P:L-valine biosynthetic process"/>
    <property type="evidence" value="ECO:0007669"/>
    <property type="project" value="TreeGrafter"/>
</dbReference>
<dbReference type="GO" id="GO:0009098">
    <property type="term" value="P:L-leucine biosynthetic process"/>
    <property type="evidence" value="ECO:0007669"/>
    <property type="project" value="TreeGrafter"/>
</dbReference>
<dbReference type="InterPro" id="IPR043132">
    <property type="entry name" value="BCAT-like_C"/>
</dbReference>
<dbReference type="InterPro" id="IPR005786">
    <property type="entry name" value="B_amino_transII"/>
</dbReference>
<dbReference type="PROSITE" id="PS00770">
    <property type="entry name" value="AA_TRANSFER_CLASS_4"/>
    <property type="match status" value="1"/>
</dbReference>
<evidence type="ECO:0000256" key="6">
    <source>
        <dbReference type="PIRSR" id="PIRSR006468-1"/>
    </source>
</evidence>
<evidence type="ECO:0000256" key="7">
    <source>
        <dbReference type="RuleBase" id="RU004106"/>
    </source>
</evidence>
<comment type="caution">
    <text evidence="10">The sequence shown here is derived from an EMBL/GenBank/DDBJ whole genome shotgun (WGS) entry which is preliminary data.</text>
</comment>
<comment type="catalytic activity">
    <reaction evidence="9">
        <text>L-leucine + 2-oxoglutarate = 4-methyl-2-oxopentanoate + L-glutamate</text>
        <dbReference type="Rhea" id="RHEA:18321"/>
        <dbReference type="ChEBI" id="CHEBI:16810"/>
        <dbReference type="ChEBI" id="CHEBI:17865"/>
        <dbReference type="ChEBI" id="CHEBI:29985"/>
        <dbReference type="ChEBI" id="CHEBI:57427"/>
        <dbReference type="EC" id="2.6.1.42"/>
    </reaction>
</comment>
<dbReference type="GO" id="GO:0052655">
    <property type="term" value="F:L-valine-2-oxoglutarate transaminase activity"/>
    <property type="evidence" value="ECO:0007669"/>
    <property type="project" value="RHEA"/>
</dbReference>
<keyword evidence="9" id="KW-0100">Branched-chain amino acid biosynthesis</keyword>
<name>A0A395NQK3_TRIAR</name>
<dbReference type="EMBL" id="PXOA01000215">
    <property type="protein sequence ID" value="RFU78336.1"/>
    <property type="molecule type" value="Genomic_DNA"/>
</dbReference>
<dbReference type="Gene3D" id="3.30.470.10">
    <property type="match status" value="1"/>
</dbReference>
<keyword evidence="9" id="KW-0028">Amino-acid biosynthesis</keyword>
<dbReference type="SUPFAM" id="SSF56752">
    <property type="entry name" value="D-aminoacid aminotransferase-like PLP-dependent enzymes"/>
    <property type="match status" value="1"/>
</dbReference>
<gene>
    <name evidence="10" type="ORF">TARUN_3858</name>
</gene>
<evidence type="ECO:0000313" key="11">
    <source>
        <dbReference type="Proteomes" id="UP000266272"/>
    </source>
</evidence>
<keyword evidence="5 8" id="KW-0663">Pyridoxal phosphate</keyword>
<accession>A0A395NQK3</accession>
<comment type="catalytic activity">
    <reaction evidence="9">
        <text>L-valine + 2-oxoglutarate = 3-methyl-2-oxobutanoate + L-glutamate</text>
        <dbReference type="Rhea" id="RHEA:24813"/>
        <dbReference type="ChEBI" id="CHEBI:11851"/>
        <dbReference type="ChEBI" id="CHEBI:16810"/>
        <dbReference type="ChEBI" id="CHEBI:29985"/>
        <dbReference type="ChEBI" id="CHEBI:57762"/>
        <dbReference type="EC" id="2.6.1.42"/>
    </reaction>
</comment>
<keyword evidence="11" id="KW-1185">Reference proteome</keyword>
<dbReference type="PANTHER" id="PTHR11825:SF69">
    <property type="entry name" value="BRANCHED-CHAIN-AMINO-ACID AMINOTRANSFERASE"/>
    <property type="match status" value="1"/>
</dbReference>
<dbReference type="STRING" id="490622.A0A395NQK3"/>
<dbReference type="OrthoDB" id="1732691at2759"/>
<dbReference type="Pfam" id="PF01063">
    <property type="entry name" value="Aminotran_4"/>
    <property type="match status" value="1"/>
</dbReference>
<proteinExistence type="inferred from homology"/>
<dbReference type="Proteomes" id="UP000266272">
    <property type="component" value="Unassembled WGS sequence"/>
</dbReference>
<keyword evidence="3 9" id="KW-0032">Aminotransferase</keyword>
<dbReference type="PANTHER" id="PTHR11825">
    <property type="entry name" value="SUBGROUP IIII AMINOTRANSFERASE"/>
    <property type="match status" value="1"/>
</dbReference>
<comment type="catalytic activity">
    <reaction evidence="9">
        <text>L-isoleucine + 2-oxoglutarate = (S)-3-methyl-2-oxopentanoate + L-glutamate</text>
        <dbReference type="Rhea" id="RHEA:24801"/>
        <dbReference type="ChEBI" id="CHEBI:16810"/>
        <dbReference type="ChEBI" id="CHEBI:29985"/>
        <dbReference type="ChEBI" id="CHEBI:35146"/>
        <dbReference type="ChEBI" id="CHEBI:58045"/>
        <dbReference type="EC" id="2.6.1.42"/>
    </reaction>
</comment>
<feature type="modified residue" description="N6-(pyridoxal phosphate)lysine" evidence="6">
    <location>
        <position position="210"/>
    </location>
</feature>
<evidence type="ECO:0000256" key="4">
    <source>
        <dbReference type="ARBA" id="ARBA00022679"/>
    </source>
</evidence>
<evidence type="ECO:0000256" key="3">
    <source>
        <dbReference type="ARBA" id="ARBA00022576"/>
    </source>
</evidence>
<dbReference type="GO" id="GO:0052656">
    <property type="term" value="F:L-isoleucine-2-oxoglutarate transaminase activity"/>
    <property type="evidence" value="ECO:0007669"/>
    <property type="project" value="RHEA"/>
</dbReference>
<dbReference type="InterPro" id="IPR036038">
    <property type="entry name" value="Aminotransferase-like"/>
</dbReference>
<dbReference type="GO" id="GO:0052654">
    <property type="term" value="F:L-leucine-2-oxoglutarate transaminase activity"/>
    <property type="evidence" value="ECO:0007669"/>
    <property type="project" value="RHEA"/>
</dbReference>
<evidence type="ECO:0000256" key="2">
    <source>
        <dbReference type="ARBA" id="ARBA00009320"/>
    </source>
</evidence>
<dbReference type="AlphaFoldDB" id="A0A395NQK3"/>
<dbReference type="InterPro" id="IPR018300">
    <property type="entry name" value="Aminotrans_IV_CS"/>
</dbReference>
<evidence type="ECO:0000256" key="1">
    <source>
        <dbReference type="ARBA" id="ARBA00001933"/>
    </source>
</evidence>
<dbReference type="InterPro" id="IPR043131">
    <property type="entry name" value="BCAT-like_N"/>
</dbReference>
<evidence type="ECO:0000256" key="9">
    <source>
        <dbReference type="RuleBase" id="RU004517"/>
    </source>
</evidence>
<keyword evidence="4 9" id="KW-0808">Transferase</keyword>
<evidence type="ECO:0000256" key="8">
    <source>
        <dbReference type="RuleBase" id="RU004516"/>
    </source>
</evidence>
<dbReference type="Gene3D" id="3.20.10.10">
    <property type="entry name" value="D-amino Acid Aminotransferase, subunit A, domain 2"/>
    <property type="match status" value="1"/>
</dbReference>
<organism evidence="10 11">
    <name type="scientific">Trichoderma arundinaceum</name>
    <dbReference type="NCBI Taxonomy" id="490622"/>
    <lineage>
        <taxon>Eukaryota</taxon>
        <taxon>Fungi</taxon>
        <taxon>Dikarya</taxon>
        <taxon>Ascomycota</taxon>
        <taxon>Pezizomycotina</taxon>
        <taxon>Sordariomycetes</taxon>
        <taxon>Hypocreomycetidae</taxon>
        <taxon>Hypocreales</taxon>
        <taxon>Hypocreaceae</taxon>
        <taxon>Trichoderma</taxon>
    </lineage>
</organism>
<dbReference type="EC" id="2.6.1.42" evidence="9"/>
<evidence type="ECO:0000256" key="5">
    <source>
        <dbReference type="ARBA" id="ARBA00022898"/>
    </source>
</evidence>
<dbReference type="GO" id="GO:0005739">
    <property type="term" value="C:mitochondrion"/>
    <property type="evidence" value="ECO:0007669"/>
    <property type="project" value="TreeGrafter"/>
</dbReference>
<sequence>MISPDNNDAFRYPKILNNGNDAAAVISTPVRPLNNTQTNCTGHMVVWQWDELIGWESPEIRPYGPLAILPIASVLQYATECFEGVKIYRGYDDRLRVFRLHLNCERMLKSSLRVGLPEFDPAHFEAILTQFGALEAERWLPRGQVGQTLYLRPTHIGTTAALGVQRPRQSLLYVIATLSPGFPTKGNGMRLLTSPTDIVRAWPGGFGNRKLGGNYGPTLPIHDAALQSGFDQVLWLFGPEGFVTEAGASNFFVVWKTKKGDVELVTAGLENGTILEGITRYSVLDLVRSNNGVSSAWQYHGHSLPPLTAVERDFSINEIKDAVDDGRLIEAFAVGTAYFIAPVGVIQHRGSDMPIPIPTTGSASYALLIKGWLSDIVFGVQDPHKWTKEIALS</sequence>
<comment type="cofactor">
    <cofactor evidence="1 8">
        <name>pyridoxal 5'-phosphate</name>
        <dbReference type="ChEBI" id="CHEBI:597326"/>
    </cofactor>
</comment>